<gene>
    <name evidence="3" type="ORF">A4U43_C05F28770</name>
</gene>
<dbReference type="InterPro" id="IPR036514">
    <property type="entry name" value="SGNH_hydro_sf"/>
</dbReference>
<dbReference type="PANTHER" id="PTHR45642">
    <property type="entry name" value="GDSL ESTERASE/LIPASE EXL3"/>
    <property type="match status" value="1"/>
</dbReference>
<feature type="signal peptide" evidence="2">
    <location>
        <begin position="1"/>
        <end position="26"/>
    </location>
</feature>
<dbReference type="Gene3D" id="3.40.50.1110">
    <property type="entry name" value="SGNH hydrolase"/>
    <property type="match status" value="1"/>
</dbReference>
<comment type="similarity">
    <text evidence="1">Belongs to the 'GDSL' lipolytic enzyme family.</text>
</comment>
<accession>A0A5P1EVM8</accession>
<evidence type="ECO:0000256" key="1">
    <source>
        <dbReference type="ARBA" id="ARBA00008668"/>
    </source>
</evidence>
<dbReference type="InterPro" id="IPR001087">
    <property type="entry name" value="GDSL"/>
</dbReference>
<dbReference type="PANTHER" id="PTHR45642:SF3">
    <property type="entry name" value="OS09G0540400 PROTEIN"/>
    <property type="match status" value="1"/>
</dbReference>
<dbReference type="Gramene" id="ONK69962">
    <property type="protein sequence ID" value="ONK69962"/>
    <property type="gene ID" value="A4U43_C05F28770"/>
</dbReference>
<evidence type="ECO:0000313" key="4">
    <source>
        <dbReference type="Proteomes" id="UP000243459"/>
    </source>
</evidence>
<organism evidence="3 4">
    <name type="scientific">Asparagus officinalis</name>
    <name type="common">Garden asparagus</name>
    <dbReference type="NCBI Taxonomy" id="4686"/>
    <lineage>
        <taxon>Eukaryota</taxon>
        <taxon>Viridiplantae</taxon>
        <taxon>Streptophyta</taxon>
        <taxon>Embryophyta</taxon>
        <taxon>Tracheophyta</taxon>
        <taxon>Spermatophyta</taxon>
        <taxon>Magnoliopsida</taxon>
        <taxon>Liliopsida</taxon>
        <taxon>Asparagales</taxon>
        <taxon>Asparagaceae</taxon>
        <taxon>Asparagoideae</taxon>
        <taxon>Asparagus</taxon>
    </lineage>
</organism>
<proteinExistence type="inferred from homology"/>
<dbReference type="GO" id="GO:0016788">
    <property type="term" value="F:hydrolase activity, acting on ester bonds"/>
    <property type="evidence" value="ECO:0007669"/>
    <property type="project" value="InterPro"/>
</dbReference>
<feature type="chain" id="PRO_5024433333" description="GDSL esterase/lipase" evidence="2">
    <location>
        <begin position="27"/>
        <end position="447"/>
    </location>
</feature>
<dbReference type="InterPro" id="IPR050592">
    <property type="entry name" value="GDSL_lipolytic_enzyme"/>
</dbReference>
<evidence type="ECO:0000256" key="2">
    <source>
        <dbReference type="SAM" id="SignalP"/>
    </source>
</evidence>
<dbReference type="InterPro" id="IPR035669">
    <property type="entry name" value="SGNH_plant_lipase-like"/>
</dbReference>
<dbReference type="Pfam" id="PF00657">
    <property type="entry name" value="Lipase_GDSL"/>
    <property type="match status" value="1"/>
</dbReference>
<reference evidence="4" key="1">
    <citation type="journal article" date="2017" name="Nat. Commun.">
        <title>The asparagus genome sheds light on the origin and evolution of a young Y chromosome.</title>
        <authorList>
            <person name="Harkess A."/>
            <person name="Zhou J."/>
            <person name="Xu C."/>
            <person name="Bowers J.E."/>
            <person name="Van der Hulst R."/>
            <person name="Ayyampalayam S."/>
            <person name="Mercati F."/>
            <person name="Riccardi P."/>
            <person name="McKain M.R."/>
            <person name="Kakrana A."/>
            <person name="Tang H."/>
            <person name="Ray J."/>
            <person name="Groenendijk J."/>
            <person name="Arikit S."/>
            <person name="Mathioni S.M."/>
            <person name="Nakano M."/>
            <person name="Shan H."/>
            <person name="Telgmann-Rauber A."/>
            <person name="Kanno A."/>
            <person name="Yue Z."/>
            <person name="Chen H."/>
            <person name="Li W."/>
            <person name="Chen Y."/>
            <person name="Xu X."/>
            <person name="Zhang Y."/>
            <person name="Luo S."/>
            <person name="Chen H."/>
            <person name="Gao J."/>
            <person name="Mao Z."/>
            <person name="Pires J.C."/>
            <person name="Luo M."/>
            <person name="Kudrna D."/>
            <person name="Wing R.A."/>
            <person name="Meyers B.C."/>
            <person name="Yi K."/>
            <person name="Kong H."/>
            <person name="Lavrijsen P."/>
            <person name="Sunseri F."/>
            <person name="Falavigna A."/>
            <person name="Ye Y."/>
            <person name="Leebens-Mack J.H."/>
            <person name="Chen G."/>
        </authorList>
    </citation>
    <scope>NUCLEOTIDE SEQUENCE [LARGE SCALE GENOMIC DNA]</scope>
    <source>
        <strain evidence="4">cv. DH0086</strain>
    </source>
</reference>
<sequence length="447" mass="49396">MSILTLSSSFLLLLLLLLKLSLQAQAQTNAPKPMNPVSAVFAFGDSTMDPGNNNFIATAFRSDFPPYGRDFFTHLPTGRFTNGKLVTDFAASYVGLKEELPPCLDWSLGIDELMTGVSFASAGSGFDPLTAQIGGVIPMPQQLNYFKDYLNKLDFTIGEDKRADIIKRAIFVVSAGTNDFISYSTLPLRRQSFSIEGYQGYILQNLRVLLQGLCDLGAERIVVAGLPPIGCLPVVITLNSKDGIHDRSCIEPDNAVSYDYNRKLQALLQGYSTLRQVRIIYADIYNPLFELIQSPTKYGFENSEEGCCGTGLVEASFLCNPKSLGSEIDRRSRKLSSLIVFVYYCYVLPEVSQNIHSRPNAFDMSNQIPLIGDVISVQPPAIWLNVQLGNNLNMRFAFWGESILMLPFAILGLIMKPLELKGFGSCKFPKEKGYGEMTILVVEGDDT</sequence>
<keyword evidence="2" id="KW-0732">Signal</keyword>
<protein>
    <recommendedName>
        <fullName evidence="5">GDSL esterase/lipase</fullName>
    </recommendedName>
</protein>
<dbReference type="Proteomes" id="UP000243459">
    <property type="component" value="Chromosome 5"/>
</dbReference>
<dbReference type="EMBL" id="CM007385">
    <property type="protein sequence ID" value="ONK69962.1"/>
    <property type="molecule type" value="Genomic_DNA"/>
</dbReference>
<keyword evidence="4" id="KW-1185">Reference proteome</keyword>
<dbReference type="CDD" id="cd01837">
    <property type="entry name" value="SGNH_plant_lipase_like"/>
    <property type="match status" value="1"/>
</dbReference>
<evidence type="ECO:0000313" key="3">
    <source>
        <dbReference type="EMBL" id="ONK69962.1"/>
    </source>
</evidence>
<name>A0A5P1EVM8_ASPOF</name>
<evidence type="ECO:0008006" key="5">
    <source>
        <dbReference type="Google" id="ProtNLM"/>
    </source>
</evidence>
<dbReference type="OMA" id="RIAYMDI"/>
<dbReference type="AlphaFoldDB" id="A0A5P1EVM8"/>